<sequence length="97" mass="10379">MSIVVIGGDHLGSIEKNLYAVGVQELTHISGRNSPAKAKLAISKKTDAVLVLTDYINHNTAAMAKNLAKAHSIPLIFAKRSWTSVAEKLKSEGIIGR</sequence>
<dbReference type="PIRSF" id="PIRSF020408">
    <property type="entry name" value="UCP020408"/>
    <property type="match status" value="1"/>
</dbReference>
<dbReference type="AlphaFoldDB" id="A0A348AGZ8"/>
<gene>
    <name evidence="2" type="ORF">MAMMFC1_00994</name>
</gene>
<organism evidence="2 3">
    <name type="scientific">Methylomusa anaerophila</name>
    <dbReference type="NCBI Taxonomy" id="1930071"/>
    <lineage>
        <taxon>Bacteria</taxon>
        <taxon>Bacillati</taxon>
        <taxon>Bacillota</taxon>
        <taxon>Negativicutes</taxon>
        <taxon>Selenomonadales</taxon>
        <taxon>Sporomusaceae</taxon>
        <taxon>Methylomusa</taxon>
    </lineage>
</organism>
<accession>A0A348AGZ8</accession>
<protein>
    <recommendedName>
        <fullName evidence="4">DUF2325 domain-containing protein</fullName>
    </recommendedName>
</protein>
<dbReference type="RefSeq" id="WP_126306985.1">
    <property type="nucleotide sequence ID" value="NZ_AP018449.1"/>
</dbReference>
<dbReference type="InterPro" id="IPR016772">
    <property type="entry name" value="UCP020408"/>
</dbReference>
<proteinExistence type="inferred from homology"/>
<dbReference type="EMBL" id="AP018449">
    <property type="protein sequence ID" value="BBB90346.1"/>
    <property type="molecule type" value="Genomic_DNA"/>
</dbReference>
<reference evidence="2 3" key="1">
    <citation type="journal article" date="2018" name="Int. J. Syst. Evol. Microbiol.">
        <title>Methylomusa anaerophila gen. nov., sp. nov., an anaerobic methanol-utilizing bacterium isolated from a microbial fuel cell.</title>
        <authorList>
            <person name="Amano N."/>
            <person name="Yamamuro A."/>
            <person name="Miyahara M."/>
            <person name="Kouzuma A."/>
            <person name="Abe T."/>
            <person name="Watanabe K."/>
        </authorList>
    </citation>
    <scope>NUCLEOTIDE SEQUENCE [LARGE SCALE GENOMIC DNA]</scope>
    <source>
        <strain evidence="2 3">MMFC1</strain>
    </source>
</reference>
<evidence type="ECO:0000313" key="3">
    <source>
        <dbReference type="Proteomes" id="UP000276437"/>
    </source>
</evidence>
<comment type="similarity">
    <text evidence="1">Belongs to the UPF0751 family.</text>
</comment>
<evidence type="ECO:0000256" key="1">
    <source>
        <dbReference type="ARBA" id="ARBA00007189"/>
    </source>
</evidence>
<dbReference type="OrthoDB" id="5324142at2"/>
<dbReference type="Proteomes" id="UP000276437">
    <property type="component" value="Chromosome"/>
</dbReference>
<evidence type="ECO:0000313" key="2">
    <source>
        <dbReference type="EMBL" id="BBB90346.1"/>
    </source>
</evidence>
<keyword evidence="3" id="KW-1185">Reference proteome</keyword>
<name>A0A348AGZ8_9FIRM</name>
<evidence type="ECO:0008006" key="4">
    <source>
        <dbReference type="Google" id="ProtNLM"/>
    </source>
</evidence>
<dbReference type="KEGG" id="mana:MAMMFC1_00994"/>
<dbReference type="Pfam" id="PF10087">
    <property type="entry name" value="DUF2325"/>
    <property type="match status" value="1"/>
</dbReference>